<dbReference type="InterPro" id="IPR004843">
    <property type="entry name" value="Calcineurin-like_PHP"/>
</dbReference>
<keyword evidence="2" id="KW-0378">Hydrolase</keyword>
<evidence type="ECO:0000256" key="3">
    <source>
        <dbReference type="ARBA" id="ARBA00023004"/>
    </source>
</evidence>
<comment type="caution">
    <text evidence="7">The sequence shown here is derived from an EMBL/GenBank/DDBJ whole genome shotgun (WGS) entry which is preliminary data.</text>
</comment>
<dbReference type="PANTHER" id="PTHR42988:SF2">
    <property type="entry name" value="CYCLIC NUCLEOTIDE PHOSPHODIESTERASE CBUA0032-RELATED"/>
    <property type="match status" value="1"/>
</dbReference>
<evidence type="ECO:0000256" key="4">
    <source>
        <dbReference type="ARBA" id="ARBA00025742"/>
    </source>
</evidence>
<keyword evidence="5" id="KW-0732">Signal</keyword>
<dbReference type="Gene3D" id="3.60.21.10">
    <property type="match status" value="1"/>
</dbReference>
<keyword evidence="1" id="KW-0479">Metal-binding</keyword>
<dbReference type="AlphaFoldDB" id="A0AAJ1MPN1"/>
<dbReference type="SUPFAM" id="SSF56300">
    <property type="entry name" value="Metallo-dependent phosphatases"/>
    <property type="match status" value="1"/>
</dbReference>
<sequence length="457" mass="51965">MKVFLSCIFFSLSLMFVPPLLTAEEDILYEVQPDSIPGAFDISAADYIKAGERDLSVGRSLRLAHISDIHHYASSLYDEDSPVFERFSYNNEGRTVLYTAEILEGLKAELLQREIDILLVSGDLSVLGAKATHQEVARIFKNYERSGIRVLLTTGNHDINNPRAFRITYEGTENTDSVSPAEFRGIYKRFGFEEAVLEHDESLSYLTELEPGFMLLALDTSYYQDNYRYNHSAAQGIIIPSLYDFAADALEYAEEHGADVIVMSHHNFLEHYEIDFDLSNFMVNDEGKMLRMLEAAGVHLALSGHIHKSDIKQNGPGSDFYSAAVTAFSQYPHSYRLIGLDAEGAGINEFNLNTGLDKESRHEILTNSWYIYYRRNFLEQYLRLLDKHSEAQAFDMAEYFFLANLYSQQGLEDYLPEYIEESTGAKLFIISDSFMKGFAAALPLDSPPMDRNVELKW</sequence>
<organism evidence="7 8">
    <name type="scientific">Candidatus Thalassospirochaeta sargassi</name>
    <dbReference type="NCBI Taxonomy" id="3119039"/>
    <lineage>
        <taxon>Bacteria</taxon>
        <taxon>Pseudomonadati</taxon>
        <taxon>Spirochaetota</taxon>
        <taxon>Spirochaetia</taxon>
        <taxon>Spirochaetales</taxon>
        <taxon>Spirochaetaceae</taxon>
        <taxon>Candidatus Thalassospirochaeta</taxon>
    </lineage>
</organism>
<evidence type="ECO:0000256" key="5">
    <source>
        <dbReference type="SAM" id="SignalP"/>
    </source>
</evidence>
<evidence type="ECO:0000256" key="1">
    <source>
        <dbReference type="ARBA" id="ARBA00022723"/>
    </source>
</evidence>
<dbReference type="InterPro" id="IPR050884">
    <property type="entry name" value="CNP_phosphodiesterase-III"/>
</dbReference>
<evidence type="ECO:0000313" key="7">
    <source>
        <dbReference type="EMBL" id="MDC7228109.1"/>
    </source>
</evidence>
<dbReference type="EMBL" id="JAQQAL010000040">
    <property type="protein sequence ID" value="MDC7228109.1"/>
    <property type="molecule type" value="Genomic_DNA"/>
</dbReference>
<dbReference type="GO" id="GO:0046872">
    <property type="term" value="F:metal ion binding"/>
    <property type="evidence" value="ECO:0007669"/>
    <property type="project" value="UniProtKB-KW"/>
</dbReference>
<dbReference type="InterPro" id="IPR029052">
    <property type="entry name" value="Metallo-depent_PP-like"/>
</dbReference>
<dbReference type="PANTHER" id="PTHR42988">
    <property type="entry name" value="PHOSPHOHYDROLASE"/>
    <property type="match status" value="1"/>
</dbReference>
<feature type="chain" id="PRO_5042508634" evidence="5">
    <location>
        <begin position="23"/>
        <end position="457"/>
    </location>
</feature>
<evidence type="ECO:0000313" key="8">
    <source>
        <dbReference type="Proteomes" id="UP001221217"/>
    </source>
</evidence>
<dbReference type="Pfam" id="PF00149">
    <property type="entry name" value="Metallophos"/>
    <property type="match status" value="1"/>
</dbReference>
<keyword evidence="3" id="KW-0408">Iron</keyword>
<evidence type="ECO:0000259" key="6">
    <source>
        <dbReference type="Pfam" id="PF00149"/>
    </source>
</evidence>
<evidence type="ECO:0000256" key="2">
    <source>
        <dbReference type="ARBA" id="ARBA00022801"/>
    </source>
</evidence>
<proteinExistence type="inferred from homology"/>
<feature type="domain" description="Calcineurin-like phosphoesterase" evidence="6">
    <location>
        <begin position="61"/>
        <end position="308"/>
    </location>
</feature>
<reference evidence="7 8" key="1">
    <citation type="submission" date="2022-12" db="EMBL/GenBank/DDBJ databases">
        <title>Metagenome assembled genome from gulf of manar.</title>
        <authorList>
            <person name="Kohli P."/>
            <person name="Pk S."/>
            <person name="Venkata Ramana C."/>
            <person name="Sasikala C."/>
        </authorList>
    </citation>
    <scope>NUCLEOTIDE SEQUENCE [LARGE SCALE GENOMIC DNA]</scope>
    <source>
        <strain evidence="7">JB008</strain>
    </source>
</reference>
<accession>A0AAJ1MPN1</accession>
<dbReference type="GO" id="GO:0016787">
    <property type="term" value="F:hydrolase activity"/>
    <property type="evidence" value="ECO:0007669"/>
    <property type="project" value="UniProtKB-KW"/>
</dbReference>
<protein>
    <submittedName>
        <fullName evidence="7">Metallophosphoesterase</fullName>
    </submittedName>
</protein>
<gene>
    <name evidence="7" type="ORF">PQJ61_15200</name>
</gene>
<comment type="similarity">
    <text evidence="4">Belongs to the cyclic nucleotide phosphodiesterase class-III family.</text>
</comment>
<feature type="signal peptide" evidence="5">
    <location>
        <begin position="1"/>
        <end position="22"/>
    </location>
</feature>
<dbReference type="Proteomes" id="UP001221217">
    <property type="component" value="Unassembled WGS sequence"/>
</dbReference>
<name>A0AAJ1MPN1_9SPIO</name>